<organism evidence="2 3">
    <name type="scientific">Vanrija pseudolonga</name>
    <dbReference type="NCBI Taxonomy" id="143232"/>
    <lineage>
        <taxon>Eukaryota</taxon>
        <taxon>Fungi</taxon>
        <taxon>Dikarya</taxon>
        <taxon>Basidiomycota</taxon>
        <taxon>Agaricomycotina</taxon>
        <taxon>Tremellomycetes</taxon>
        <taxon>Trichosporonales</taxon>
        <taxon>Trichosporonaceae</taxon>
        <taxon>Vanrija</taxon>
    </lineage>
</organism>
<accession>A0AAF0YDN7</accession>
<dbReference type="Proteomes" id="UP000827549">
    <property type="component" value="Chromosome 4"/>
</dbReference>
<dbReference type="GeneID" id="87809300"/>
<dbReference type="AlphaFoldDB" id="A0AAF0YDN7"/>
<gene>
    <name evidence="2" type="ORF">LOC62_04G006073</name>
</gene>
<feature type="region of interest" description="Disordered" evidence="1">
    <location>
        <begin position="122"/>
        <end position="141"/>
    </location>
</feature>
<dbReference type="RefSeq" id="XP_062628623.1">
    <property type="nucleotide sequence ID" value="XM_062772639.1"/>
</dbReference>
<sequence length="674" mass="71402">MALKLAHAHLSYARDVLSPSSSSSSSRQTTYHALLAAFLSHPHGTQPAISLLERMMEENPTLSADTLDLVLDSGVLDSAEGRRLPTVTNPTLALRQVRILLLSDYGHGPARAQTALKLAHAHLSSSRDVPPPSSPSSSSPQSTYHALLKVFLTHPYGGPPALSLLDRMLEESVPLTAEIAELVLRSGVLDSVERLLPHLPNPLPAPLLAQVLHAMVRETSPSQAQVRDMIDACLAVQGDDAPWHWDLWGVLLAAYPASDLRGALATLTEFRGHVVAEQEALGEASTLSDEQVAAVVAAYTTVMKLWLRARYAGPSAARAAHASPPSRLAADLGDLLGEQQPLPAPFLNAWLAAEVAGHNLDAAAGVWTQISGHSVSDIVAGLQPPRMPDPGSYVLLLKLLRAAPPTTYAHVAELMLQSHANAPAANALLGAIARRDDTADIPLLLTLVRALHPRIPDTRTTDIVASGVVRALRGARLARAPLRLPGAMPPFPDSGVAQVRSGRAGVGAAGVSMDEWRWVSSVLGAGLPPLPLSRPLAAVGGEAPQTTSDDALVVETHRRVFGAQESAANAAKVPAVIEALGRLLEVLVVADARRSGAEGPDDEVLALAMAPVERMLRATSWHRDWRKPRGRRRGAETETATEAETEAETEPDTATTTAEASEAITTQTMTTVDK</sequence>
<evidence type="ECO:0000313" key="3">
    <source>
        <dbReference type="Proteomes" id="UP000827549"/>
    </source>
</evidence>
<proteinExistence type="predicted"/>
<feature type="region of interest" description="Disordered" evidence="1">
    <location>
        <begin position="627"/>
        <end position="674"/>
    </location>
</feature>
<name>A0AAF0YDN7_9TREE</name>
<reference evidence="2" key="1">
    <citation type="submission" date="2023-10" db="EMBL/GenBank/DDBJ databases">
        <authorList>
            <person name="Noh H."/>
        </authorList>
    </citation>
    <scope>NUCLEOTIDE SEQUENCE</scope>
    <source>
        <strain evidence="2">DUCC4014</strain>
    </source>
</reference>
<evidence type="ECO:0000313" key="2">
    <source>
        <dbReference type="EMBL" id="WOO82591.1"/>
    </source>
</evidence>
<dbReference type="EMBL" id="CP086717">
    <property type="protein sequence ID" value="WOO82591.1"/>
    <property type="molecule type" value="Genomic_DNA"/>
</dbReference>
<evidence type="ECO:0000256" key="1">
    <source>
        <dbReference type="SAM" id="MobiDB-lite"/>
    </source>
</evidence>
<feature type="compositionally biased region" description="Low complexity" evidence="1">
    <location>
        <begin position="652"/>
        <end position="668"/>
    </location>
</feature>
<feature type="compositionally biased region" description="Acidic residues" evidence="1">
    <location>
        <begin position="639"/>
        <end position="651"/>
    </location>
</feature>
<protein>
    <submittedName>
        <fullName evidence="2">Uncharacterized protein</fullName>
    </submittedName>
</protein>
<keyword evidence="3" id="KW-1185">Reference proteome</keyword>